<gene>
    <name evidence="2" type="ORF">Pcinc_011768</name>
</gene>
<evidence type="ECO:0000313" key="2">
    <source>
        <dbReference type="EMBL" id="KAK3883913.1"/>
    </source>
</evidence>
<dbReference type="PROSITE" id="PS00028">
    <property type="entry name" value="ZINC_FINGER_C2H2_1"/>
    <property type="match status" value="1"/>
</dbReference>
<protein>
    <recommendedName>
        <fullName evidence="1">C2H2-type domain-containing protein</fullName>
    </recommendedName>
</protein>
<dbReference type="AlphaFoldDB" id="A0AAE1KU41"/>
<dbReference type="EMBL" id="JAWQEG010000939">
    <property type="protein sequence ID" value="KAK3883913.1"/>
    <property type="molecule type" value="Genomic_DNA"/>
</dbReference>
<keyword evidence="3" id="KW-1185">Reference proteome</keyword>
<feature type="domain" description="C2H2-type" evidence="1">
    <location>
        <begin position="79"/>
        <end position="100"/>
    </location>
</feature>
<name>A0AAE1KU41_PETCI</name>
<evidence type="ECO:0000313" key="3">
    <source>
        <dbReference type="Proteomes" id="UP001286313"/>
    </source>
</evidence>
<reference evidence="2" key="1">
    <citation type="submission" date="2023-10" db="EMBL/GenBank/DDBJ databases">
        <title>Genome assemblies of two species of porcelain crab, Petrolisthes cinctipes and Petrolisthes manimaculis (Anomura: Porcellanidae).</title>
        <authorList>
            <person name="Angst P."/>
        </authorList>
    </citation>
    <scope>NUCLEOTIDE SEQUENCE</scope>
    <source>
        <strain evidence="2">PB745_01</strain>
        <tissue evidence="2">Gill</tissue>
    </source>
</reference>
<dbReference type="Proteomes" id="UP001286313">
    <property type="component" value="Unassembled WGS sequence"/>
</dbReference>
<comment type="caution">
    <text evidence="2">The sequence shown here is derived from an EMBL/GenBank/DDBJ whole genome shotgun (WGS) entry which is preliminary data.</text>
</comment>
<evidence type="ECO:0000259" key="1">
    <source>
        <dbReference type="PROSITE" id="PS00028"/>
    </source>
</evidence>
<organism evidence="2 3">
    <name type="scientific">Petrolisthes cinctipes</name>
    <name type="common">Flat porcelain crab</name>
    <dbReference type="NCBI Taxonomy" id="88211"/>
    <lineage>
        <taxon>Eukaryota</taxon>
        <taxon>Metazoa</taxon>
        <taxon>Ecdysozoa</taxon>
        <taxon>Arthropoda</taxon>
        <taxon>Crustacea</taxon>
        <taxon>Multicrustacea</taxon>
        <taxon>Malacostraca</taxon>
        <taxon>Eumalacostraca</taxon>
        <taxon>Eucarida</taxon>
        <taxon>Decapoda</taxon>
        <taxon>Pleocyemata</taxon>
        <taxon>Anomura</taxon>
        <taxon>Galatheoidea</taxon>
        <taxon>Porcellanidae</taxon>
        <taxon>Petrolisthes</taxon>
    </lineage>
</organism>
<proteinExistence type="predicted"/>
<accession>A0AAE1KU41</accession>
<sequence length="101" mass="11920">MRLVIRPQQRRHPPIRKLNIQALEDRVTCTSFRGKMAKFLAKTQEDYSIEAKWQHLLSDLSQAAADTIGYKKHKDQDWCDKVCGSRIGLNSHLRWHQRNHL</sequence>
<dbReference type="InterPro" id="IPR013087">
    <property type="entry name" value="Znf_C2H2_type"/>
</dbReference>